<protein>
    <submittedName>
        <fullName evidence="1">Uncharacterized protein</fullName>
    </submittedName>
</protein>
<organism evidence="1">
    <name type="scientific">marine sediment metagenome</name>
    <dbReference type="NCBI Taxonomy" id="412755"/>
    <lineage>
        <taxon>unclassified sequences</taxon>
        <taxon>metagenomes</taxon>
        <taxon>ecological metagenomes</taxon>
    </lineage>
</organism>
<accession>X0URU2</accession>
<dbReference type="EMBL" id="BARS01015505">
    <property type="protein sequence ID" value="GAF91210.1"/>
    <property type="molecule type" value="Genomic_DNA"/>
</dbReference>
<evidence type="ECO:0000313" key="1">
    <source>
        <dbReference type="EMBL" id="GAF91210.1"/>
    </source>
</evidence>
<gene>
    <name evidence="1" type="ORF">S01H1_25646</name>
</gene>
<comment type="caution">
    <text evidence="1">The sequence shown here is derived from an EMBL/GenBank/DDBJ whole genome shotgun (WGS) entry which is preliminary data.</text>
</comment>
<name>X0URU2_9ZZZZ</name>
<proteinExistence type="predicted"/>
<sequence>MSEDTLKELIRTGKLTQEAADEARVKVDKTLQACAFALHSLMCNKEHEQSVEMMLQPTTKKCKWYIEDTLEFGWDAPDHNFWLLKTVEIMREQEIDGSEEMRVFVKRLSNVVAEVRGLIDWYPNSLRLLEEIIKA</sequence>
<dbReference type="AlphaFoldDB" id="X0URU2"/>
<reference evidence="1" key="1">
    <citation type="journal article" date="2014" name="Front. Microbiol.">
        <title>High frequency of phylogenetically diverse reductive dehalogenase-homologous genes in deep subseafloor sedimentary metagenomes.</title>
        <authorList>
            <person name="Kawai M."/>
            <person name="Futagami T."/>
            <person name="Toyoda A."/>
            <person name="Takaki Y."/>
            <person name="Nishi S."/>
            <person name="Hori S."/>
            <person name="Arai W."/>
            <person name="Tsubouchi T."/>
            <person name="Morono Y."/>
            <person name="Uchiyama I."/>
            <person name="Ito T."/>
            <person name="Fujiyama A."/>
            <person name="Inagaki F."/>
            <person name="Takami H."/>
        </authorList>
    </citation>
    <scope>NUCLEOTIDE SEQUENCE</scope>
    <source>
        <strain evidence="1">Expedition CK06-06</strain>
    </source>
</reference>